<comment type="caution">
    <text evidence="3">The sequence shown here is derived from an EMBL/GenBank/DDBJ whole genome shotgun (WGS) entry which is preliminary data.</text>
</comment>
<accession>A0A9W6Y9R2</accession>
<dbReference type="Proteomes" id="UP001165121">
    <property type="component" value="Unassembled WGS sequence"/>
</dbReference>
<keyword evidence="1" id="KW-0472">Membrane</keyword>
<gene>
    <name evidence="3" type="ORF">Pfra01_002424100</name>
</gene>
<sequence length="161" mass="17828">MRNLLLTLLVATFAVACISYSAAENVPQIRDAVFPEAEIHFIGGDNQIRRLKGSHEATTKKEWWVSDENEEERGLPGTESVSTFFSKLKGRAKAKLLTKANGSTAKVDKLTDTQVKQVAAATADVVKKDRRIWPYVKKFLKILYGATLAALIIVSVDAMLY</sequence>
<evidence type="ECO:0000256" key="2">
    <source>
        <dbReference type="SAM" id="SignalP"/>
    </source>
</evidence>
<feature type="signal peptide" evidence="2">
    <location>
        <begin position="1"/>
        <end position="23"/>
    </location>
</feature>
<dbReference type="AlphaFoldDB" id="A0A9W6Y9R2"/>
<organism evidence="3 4">
    <name type="scientific">Phytophthora fragariaefolia</name>
    <dbReference type="NCBI Taxonomy" id="1490495"/>
    <lineage>
        <taxon>Eukaryota</taxon>
        <taxon>Sar</taxon>
        <taxon>Stramenopiles</taxon>
        <taxon>Oomycota</taxon>
        <taxon>Peronosporomycetes</taxon>
        <taxon>Peronosporales</taxon>
        <taxon>Peronosporaceae</taxon>
        <taxon>Phytophthora</taxon>
    </lineage>
</organism>
<keyword evidence="1" id="KW-0812">Transmembrane</keyword>
<dbReference type="OrthoDB" id="97758at2759"/>
<evidence type="ECO:0000256" key="1">
    <source>
        <dbReference type="SAM" id="Phobius"/>
    </source>
</evidence>
<reference evidence="3" key="1">
    <citation type="submission" date="2023-04" db="EMBL/GenBank/DDBJ databases">
        <title>Phytophthora fragariaefolia NBRC 109709.</title>
        <authorList>
            <person name="Ichikawa N."/>
            <person name="Sato H."/>
            <person name="Tonouchi N."/>
        </authorList>
    </citation>
    <scope>NUCLEOTIDE SEQUENCE</scope>
    <source>
        <strain evidence="3">NBRC 109709</strain>
    </source>
</reference>
<evidence type="ECO:0000313" key="4">
    <source>
        <dbReference type="Proteomes" id="UP001165121"/>
    </source>
</evidence>
<evidence type="ECO:0000313" key="3">
    <source>
        <dbReference type="EMBL" id="GMF56940.1"/>
    </source>
</evidence>
<keyword evidence="2" id="KW-0732">Signal</keyword>
<feature type="chain" id="PRO_5040959137" evidence="2">
    <location>
        <begin position="24"/>
        <end position="161"/>
    </location>
</feature>
<protein>
    <submittedName>
        <fullName evidence="3">Unnamed protein product</fullName>
    </submittedName>
</protein>
<keyword evidence="4" id="KW-1185">Reference proteome</keyword>
<keyword evidence="1" id="KW-1133">Transmembrane helix</keyword>
<proteinExistence type="predicted"/>
<feature type="transmembrane region" description="Helical" evidence="1">
    <location>
        <begin position="142"/>
        <end position="160"/>
    </location>
</feature>
<dbReference type="EMBL" id="BSXT01004149">
    <property type="protein sequence ID" value="GMF56940.1"/>
    <property type="molecule type" value="Genomic_DNA"/>
</dbReference>
<name>A0A9W6Y9R2_9STRA</name>
<dbReference type="PROSITE" id="PS51257">
    <property type="entry name" value="PROKAR_LIPOPROTEIN"/>
    <property type="match status" value="1"/>
</dbReference>